<keyword evidence="24" id="KW-1185">Reference proteome</keyword>
<dbReference type="GO" id="GO:0009897">
    <property type="term" value="C:external side of plasma membrane"/>
    <property type="evidence" value="ECO:0007669"/>
    <property type="project" value="Ensembl"/>
</dbReference>
<dbReference type="InterPro" id="IPR036055">
    <property type="entry name" value="LDL_receptor-like_sf"/>
</dbReference>
<evidence type="ECO:0000256" key="18">
    <source>
        <dbReference type="SAM" id="MobiDB-lite"/>
    </source>
</evidence>
<keyword evidence="9 19" id="KW-0472">Membrane</keyword>
<dbReference type="Pfam" id="PF00089">
    <property type="entry name" value="Trypsin"/>
    <property type="match status" value="1"/>
</dbReference>
<dbReference type="CDD" id="cd00190">
    <property type="entry name" value="Tryp_SPc"/>
    <property type="match status" value="1"/>
</dbReference>
<keyword evidence="7" id="KW-0735">Signal-anchor</keyword>
<evidence type="ECO:0000256" key="16">
    <source>
        <dbReference type="PROSITE-ProRule" id="PRU00124"/>
    </source>
</evidence>
<dbReference type="FunFam" id="4.10.400.10:FF:000117">
    <property type="entry name" value="Suppressor of tumorigenicity 14 protein homolog"/>
    <property type="match status" value="1"/>
</dbReference>
<dbReference type="SUPFAM" id="SSF50494">
    <property type="entry name" value="Trypsin-like serine proteases"/>
    <property type="match status" value="1"/>
</dbReference>
<dbReference type="PROSITE" id="PS50024">
    <property type="entry name" value="SEA"/>
    <property type="match status" value="1"/>
</dbReference>
<dbReference type="GO" id="GO:0030216">
    <property type="term" value="P:keratinocyte differentiation"/>
    <property type="evidence" value="ECO:0007669"/>
    <property type="project" value="Ensembl"/>
</dbReference>
<feature type="disulfide bond" evidence="16">
    <location>
        <begin position="713"/>
        <end position="728"/>
    </location>
</feature>
<dbReference type="FunFam" id="3.30.70.960:FF:000006">
    <property type="entry name" value="Suppressor of tumorigenicity 14 protein homolog"/>
    <property type="match status" value="1"/>
</dbReference>
<evidence type="ECO:0000256" key="10">
    <source>
        <dbReference type="ARBA" id="ARBA00023157"/>
    </source>
</evidence>
<feature type="disulfide bond" evidence="16">
    <location>
        <begin position="757"/>
        <end position="772"/>
    </location>
</feature>
<gene>
    <name evidence="23" type="primary">ST14</name>
</gene>
<evidence type="ECO:0000256" key="15">
    <source>
        <dbReference type="ARBA" id="ARBA00075591"/>
    </source>
</evidence>
<evidence type="ECO:0000256" key="3">
    <source>
        <dbReference type="ARBA" id="ARBA00022692"/>
    </source>
</evidence>
<comment type="catalytic activity">
    <reaction evidence="12">
        <text>Cleaves various synthetic substrates with Arg or Lys at the P1 position and prefers small side-chain amino acids, such as Ala and Gly, at the P2 position.</text>
        <dbReference type="EC" id="3.4.21.109"/>
    </reaction>
</comment>
<feature type="disulfide bond" evidence="16">
    <location>
        <begin position="629"/>
        <end position="647"/>
    </location>
</feature>
<keyword evidence="6 17" id="KW-0720">Serine protease</keyword>
<keyword evidence="10 16" id="KW-1015">Disulfide bond</keyword>
<dbReference type="InterPro" id="IPR001254">
    <property type="entry name" value="Trypsin_dom"/>
</dbReference>
<dbReference type="FunFam" id="2.40.10.10:FF:000003">
    <property type="entry name" value="Transmembrane serine protease 3"/>
    <property type="match status" value="1"/>
</dbReference>
<sequence length="1025" mass="113695">MMDRSWLSMDVSEGSGWTEELRCYLRDLCRGMCWTEETCCWLEVPELGSVCWRHQGLATRWTEELCCYLSDLNGGTEGALKDTLCSGGSVVQPRFLQSGCCHLIALHPRTHRCRRLHRPDGAHTRHQPAPPAAPFTPSPTRSAPGPLPASRPAPAGGAGPEEGPRCAALWRPEPAALGMERGSTVPGGGMKYTARLQEMNNLEEGVEFLPAMNSKKMEKRGPKRRVVVAILIIAFLLISLVIGLLVWHFKYRNAPVHKVFNGHLRVLNWEFIDAYENSSSADFIMLAKKVKSTVEDIYRSHPDIGPYHKETVITAFSEGSVIAYYLSEFIVPKYREENLDRAMADKQNLVQRLNPRLRNPTLRVESIVAFPADPSIAQTARDNSCLFALHAKEGEITSFTTPGFPNSPYPNNARCYWALRADANSIISLTFKTLDLEQCTDSSDYIKVYDSLSPVEPHALVRLCGNYAPSYNLTFLSSQNVMLVTLITNKEGRFPGFKAEFFQLPKMKVCGGTLRGESGTFTTPYYPAHYPPASDCTWNIEVPSKKNVKVRFNMFFVLEPGVPVSSCTKDYVQINNTRYCGERSQFVVASSTNRITVQFHSDRSYTDTGFSAEYLSYDSSDPCPGKFACSTGRCIERSMRCDGWMDCVDGSDERSCTCTDQQFRCQNGWCKPKFWLCDNVDDCGDNSDELQCSCGNNSFKCSSGKCIPNTQKCDGKDDCGDGSDEGTCSKAQAAVACKEYTYKCRNGLCISKQNPECDGQKDCEDNSDEDNCNCGTRSYVRKSRIVGGQNSDVGEWPWQVSLHAKSQGHVCGASLISETWLVSAAHCFLQMQGIRYSDASLWTAYLGLTDQSKRNDANVQKKQIKRIISHPYFNDYTYDYDIAVMELQTPATFSSVVQPICLPDSTHNFPVGKDLWVTGWGATTEGGSGSAILQKAEIRVINQTICNQLLTDQLTQRMMCVGVLTGGVDACQGDSGGPLVSVEDSGRMFLAGVVSWGDGCAQRNKPGVYSRLTALRTWVKEQTGL</sequence>
<dbReference type="PROSITE" id="PS00135">
    <property type="entry name" value="TRYPSIN_SER"/>
    <property type="match status" value="1"/>
</dbReference>
<dbReference type="PANTHER" id="PTHR24252:SF17">
    <property type="entry name" value="SUPPRESSOR OF TUMORIGENICITY 14 PROTEIN HOMOLOG-RELATED"/>
    <property type="match status" value="1"/>
</dbReference>
<dbReference type="SUPFAM" id="SSF82671">
    <property type="entry name" value="SEA domain"/>
    <property type="match status" value="1"/>
</dbReference>
<dbReference type="PROSITE" id="PS50240">
    <property type="entry name" value="TRYPSIN_DOM"/>
    <property type="match status" value="1"/>
</dbReference>
<dbReference type="Ensembl" id="ENSCJPT00005011040.1">
    <property type="protein sequence ID" value="ENSCJPP00005007113.1"/>
    <property type="gene ID" value="ENSCJPG00005006562.1"/>
</dbReference>
<keyword evidence="4" id="KW-0677">Repeat</keyword>
<name>A0A8C2T4I1_COTJA</name>
<dbReference type="CDD" id="cd00041">
    <property type="entry name" value="CUB"/>
    <property type="match status" value="2"/>
</dbReference>
<evidence type="ECO:0000256" key="13">
    <source>
        <dbReference type="ARBA" id="ARBA00058551"/>
    </source>
</evidence>
<feature type="disulfide bond" evidence="16">
    <location>
        <begin position="701"/>
        <end position="719"/>
    </location>
</feature>
<dbReference type="Gene3D" id="2.60.120.290">
    <property type="entry name" value="Spermadhesin, CUB domain"/>
    <property type="match status" value="2"/>
</dbReference>
<dbReference type="InterPro" id="IPR033116">
    <property type="entry name" value="TRYPSIN_SER"/>
</dbReference>
<feature type="disulfide bond" evidence="16">
    <location>
        <begin position="677"/>
        <end position="692"/>
    </location>
</feature>
<dbReference type="InterPro" id="IPR009003">
    <property type="entry name" value="Peptidase_S1_PA"/>
</dbReference>
<feature type="domain" description="CUB" evidence="20">
    <location>
        <begin position="385"/>
        <end position="504"/>
    </location>
</feature>
<feature type="disulfide bond" evidence="16">
    <location>
        <begin position="737"/>
        <end position="749"/>
    </location>
</feature>
<keyword evidence="5 17" id="KW-0378">Hydrolase</keyword>
<feature type="domain" description="SEA" evidence="21">
    <location>
        <begin position="256"/>
        <end position="374"/>
    </location>
</feature>
<evidence type="ECO:0000259" key="21">
    <source>
        <dbReference type="PROSITE" id="PS50024"/>
    </source>
</evidence>
<reference evidence="23" key="1">
    <citation type="submission" date="2015-11" db="EMBL/GenBank/DDBJ databases">
        <authorList>
            <consortium name="International Coturnix japonica Genome Analysis Consortium"/>
            <person name="Warren W."/>
            <person name="Burt D.W."/>
            <person name="Antin P.B."/>
            <person name="Lanford R."/>
            <person name="Gros J."/>
            <person name="Wilson R.K."/>
        </authorList>
    </citation>
    <scope>NUCLEOTIDE SEQUENCE [LARGE SCALE GENOMIC DNA]</scope>
</reference>
<dbReference type="Gene3D" id="3.30.70.960">
    <property type="entry name" value="SEA domain"/>
    <property type="match status" value="1"/>
</dbReference>
<dbReference type="FunFam" id="4.10.400.10:FF:000119">
    <property type="entry name" value="Suppressor of tumorigenicity 14 protein homolog"/>
    <property type="match status" value="1"/>
</dbReference>
<dbReference type="Gene3D" id="2.40.10.10">
    <property type="entry name" value="Trypsin-like serine proteases"/>
    <property type="match status" value="2"/>
</dbReference>
<evidence type="ECO:0000256" key="7">
    <source>
        <dbReference type="ARBA" id="ARBA00022968"/>
    </source>
</evidence>
<dbReference type="AlphaFoldDB" id="A0A8C2T4I1"/>
<dbReference type="Gene3D" id="4.10.400.10">
    <property type="entry name" value="Low-density Lipoprotein Receptor"/>
    <property type="match status" value="4"/>
</dbReference>
<dbReference type="PRINTS" id="PR00261">
    <property type="entry name" value="LDLRECEPTOR"/>
</dbReference>
<evidence type="ECO:0000259" key="20">
    <source>
        <dbReference type="PROSITE" id="PS01180"/>
    </source>
</evidence>
<dbReference type="SUPFAM" id="SSF57424">
    <property type="entry name" value="LDL receptor-like module"/>
    <property type="match status" value="4"/>
</dbReference>
<evidence type="ECO:0000256" key="4">
    <source>
        <dbReference type="ARBA" id="ARBA00022737"/>
    </source>
</evidence>
<dbReference type="PROSITE" id="PS01180">
    <property type="entry name" value="CUB"/>
    <property type="match status" value="2"/>
</dbReference>
<keyword evidence="2 17" id="KW-0645">Protease</keyword>
<reference evidence="23" key="2">
    <citation type="submission" date="2025-08" db="UniProtKB">
        <authorList>
            <consortium name="Ensembl"/>
        </authorList>
    </citation>
    <scope>IDENTIFICATION</scope>
</reference>
<dbReference type="Pfam" id="PF01390">
    <property type="entry name" value="SEA"/>
    <property type="match status" value="1"/>
</dbReference>
<feature type="disulfide bond" evidence="16">
    <location>
        <begin position="665"/>
        <end position="683"/>
    </location>
</feature>
<dbReference type="FunFam" id="2.60.120.290:FF:000036">
    <property type="entry name" value="Suppressor of tumorigenicity 14 protein homolog"/>
    <property type="match status" value="1"/>
</dbReference>
<dbReference type="PANTHER" id="PTHR24252">
    <property type="entry name" value="ACROSIN-RELATED"/>
    <property type="match status" value="1"/>
</dbReference>
<dbReference type="SUPFAM" id="SSF49854">
    <property type="entry name" value="Spermadhesin, CUB domain"/>
    <property type="match status" value="2"/>
</dbReference>
<dbReference type="FunFam" id="2.60.120.290:FF:000032">
    <property type="entry name" value="Suppressor of tumorigenicity 14 protein homolog"/>
    <property type="match status" value="1"/>
</dbReference>
<evidence type="ECO:0000256" key="14">
    <source>
        <dbReference type="ARBA" id="ARBA00066643"/>
    </source>
</evidence>
<dbReference type="EC" id="3.4.21.109" evidence="14"/>
<dbReference type="GeneTree" id="ENSGT00940000155418"/>
<feature type="domain" description="CUB" evidence="20">
    <location>
        <begin position="510"/>
        <end position="617"/>
    </location>
</feature>
<dbReference type="Proteomes" id="UP000694412">
    <property type="component" value="Chromosome 24"/>
</dbReference>
<evidence type="ECO:0000256" key="11">
    <source>
        <dbReference type="ARBA" id="ARBA00023180"/>
    </source>
</evidence>
<dbReference type="InterPro" id="IPR035914">
    <property type="entry name" value="Sperma_CUB_dom_sf"/>
</dbReference>
<evidence type="ECO:0000256" key="1">
    <source>
        <dbReference type="ARBA" id="ARBA00004606"/>
    </source>
</evidence>
<feature type="domain" description="Peptidase S1" evidence="22">
    <location>
        <begin position="785"/>
        <end position="1024"/>
    </location>
</feature>
<dbReference type="InterPro" id="IPR023415">
    <property type="entry name" value="LDLR_class-A_CS"/>
</dbReference>
<reference evidence="23" key="3">
    <citation type="submission" date="2025-09" db="UniProtKB">
        <authorList>
            <consortium name="Ensembl"/>
        </authorList>
    </citation>
    <scope>IDENTIFICATION</scope>
</reference>
<feature type="disulfide bond" evidence="16">
    <location>
        <begin position="694"/>
        <end position="706"/>
    </location>
</feature>
<evidence type="ECO:0000256" key="19">
    <source>
        <dbReference type="SAM" id="Phobius"/>
    </source>
</evidence>
<dbReference type="InterPro" id="IPR018114">
    <property type="entry name" value="TRYPSIN_HIS"/>
</dbReference>
<comment type="caution">
    <text evidence="16">Lacks conserved residue(s) required for the propagation of feature annotation.</text>
</comment>
<dbReference type="SMART" id="SM00192">
    <property type="entry name" value="LDLa"/>
    <property type="match status" value="4"/>
</dbReference>
<evidence type="ECO:0000256" key="17">
    <source>
        <dbReference type="RuleBase" id="RU363034"/>
    </source>
</evidence>
<protein>
    <recommendedName>
        <fullName evidence="14">matriptase</fullName>
        <ecNumber evidence="14">3.4.21.109</ecNumber>
    </recommendedName>
    <alternativeName>
        <fullName evidence="15">Serine protease 14</fullName>
    </alternativeName>
</protein>
<dbReference type="InterPro" id="IPR036364">
    <property type="entry name" value="SEA_dom_sf"/>
</dbReference>
<dbReference type="GO" id="GO:0004252">
    <property type="term" value="F:serine-type endopeptidase activity"/>
    <property type="evidence" value="ECO:0007669"/>
    <property type="project" value="InterPro"/>
</dbReference>
<dbReference type="PROSITE" id="PS50068">
    <property type="entry name" value="LDLRA_2"/>
    <property type="match status" value="4"/>
</dbReference>
<comment type="function">
    <text evidence="13">Exhibits trypsin-like activity as defined by cleavage of synthetic substrates with Arg or Lys as the P1 site. Involved in the terminal differentiation of keratinocytes through prostasin (PRSS8) activation and filaggrin (FLG) processing. Proteolytically cleaves and therefore activates TMPRSS13.</text>
</comment>
<dbReference type="CDD" id="cd00112">
    <property type="entry name" value="LDLa"/>
    <property type="match status" value="4"/>
</dbReference>
<evidence type="ECO:0000259" key="22">
    <source>
        <dbReference type="PROSITE" id="PS50240"/>
    </source>
</evidence>
<dbReference type="SMART" id="SM00020">
    <property type="entry name" value="Tryp_SPc"/>
    <property type="match status" value="1"/>
</dbReference>
<organism evidence="23 24">
    <name type="scientific">Coturnix japonica</name>
    <name type="common">Japanese quail</name>
    <name type="synonym">Coturnix coturnix japonica</name>
    <dbReference type="NCBI Taxonomy" id="93934"/>
    <lineage>
        <taxon>Eukaryota</taxon>
        <taxon>Metazoa</taxon>
        <taxon>Chordata</taxon>
        <taxon>Craniata</taxon>
        <taxon>Vertebrata</taxon>
        <taxon>Euteleostomi</taxon>
        <taxon>Archelosauria</taxon>
        <taxon>Archosauria</taxon>
        <taxon>Dinosauria</taxon>
        <taxon>Saurischia</taxon>
        <taxon>Theropoda</taxon>
        <taxon>Coelurosauria</taxon>
        <taxon>Aves</taxon>
        <taxon>Neognathae</taxon>
        <taxon>Galloanserae</taxon>
        <taxon>Galliformes</taxon>
        <taxon>Phasianidae</taxon>
        <taxon>Perdicinae</taxon>
        <taxon>Coturnix</taxon>
    </lineage>
</organism>
<evidence type="ECO:0000256" key="5">
    <source>
        <dbReference type="ARBA" id="ARBA00022801"/>
    </source>
</evidence>
<dbReference type="GO" id="GO:0001843">
    <property type="term" value="P:neural tube closure"/>
    <property type="evidence" value="ECO:0007669"/>
    <property type="project" value="Ensembl"/>
</dbReference>
<dbReference type="GO" id="GO:0005615">
    <property type="term" value="C:extracellular space"/>
    <property type="evidence" value="ECO:0007669"/>
    <property type="project" value="Ensembl"/>
</dbReference>
<dbReference type="PROSITE" id="PS01209">
    <property type="entry name" value="LDLRA_1"/>
    <property type="match status" value="1"/>
</dbReference>
<feature type="compositionally biased region" description="Pro residues" evidence="18">
    <location>
        <begin position="128"/>
        <end position="137"/>
    </location>
</feature>
<dbReference type="Pfam" id="PF00431">
    <property type="entry name" value="CUB"/>
    <property type="match status" value="2"/>
</dbReference>
<dbReference type="InterPro" id="IPR002172">
    <property type="entry name" value="LDrepeatLR_classA_rpt"/>
</dbReference>
<feature type="region of interest" description="Disordered" evidence="18">
    <location>
        <begin position="119"/>
        <end position="165"/>
    </location>
</feature>
<dbReference type="SMART" id="SM00042">
    <property type="entry name" value="CUB"/>
    <property type="match status" value="2"/>
</dbReference>
<evidence type="ECO:0000313" key="24">
    <source>
        <dbReference type="Proteomes" id="UP000694412"/>
    </source>
</evidence>
<evidence type="ECO:0000256" key="6">
    <source>
        <dbReference type="ARBA" id="ARBA00022825"/>
    </source>
</evidence>
<dbReference type="Pfam" id="PF00057">
    <property type="entry name" value="Ldl_recept_a"/>
    <property type="match status" value="4"/>
</dbReference>
<feature type="disulfide bond" evidence="16">
    <location>
        <begin position="658"/>
        <end position="670"/>
    </location>
</feature>
<accession>A0A8C2T4I1</accession>
<dbReference type="InterPro" id="IPR043504">
    <property type="entry name" value="Peptidase_S1_PA_chymotrypsin"/>
</dbReference>
<dbReference type="GO" id="GO:0006508">
    <property type="term" value="P:proteolysis"/>
    <property type="evidence" value="ECO:0007669"/>
    <property type="project" value="UniProtKB-KW"/>
</dbReference>
<evidence type="ECO:0000256" key="8">
    <source>
        <dbReference type="ARBA" id="ARBA00022989"/>
    </source>
</evidence>
<dbReference type="PROSITE" id="PS00134">
    <property type="entry name" value="TRYPSIN_HIS"/>
    <property type="match status" value="1"/>
</dbReference>
<evidence type="ECO:0000256" key="2">
    <source>
        <dbReference type="ARBA" id="ARBA00022670"/>
    </source>
</evidence>
<evidence type="ECO:0000313" key="23">
    <source>
        <dbReference type="Ensembl" id="ENSCJPP00005007113.1"/>
    </source>
</evidence>
<feature type="disulfide bond" evidence="16">
    <location>
        <begin position="641"/>
        <end position="656"/>
    </location>
</feature>
<dbReference type="InterPro" id="IPR000082">
    <property type="entry name" value="SEA_dom"/>
</dbReference>
<keyword evidence="3 19" id="KW-0812">Transmembrane</keyword>
<keyword evidence="11" id="KW-0325">Glycoprotein</keyword>
<proteinExistence type="predicted"/>
<dbReference type="InterPro" id="IPR000859">
    <property type="entry name" value="CUB_dom"/>
</dbReference>
<comment type="subcellular location">
    <subcellularLocation>
        <location evidence="1">Membrane</location>
        <topology evidence="1">Single-pass type II membrane protein</topology>
    </subcellularLocation>
</comment>
<feature type="transmembrane region" description="Helical" evidence="19">
    <location>
        <begin position="226"/>
        <end position="249"/>
    </location>
</feature>
<evidence type="ECO:0000256" key="9">
    <source>
        <dbReference type="ARBA" id="ARBA00023136"/>
    </source>
</evidence>
<keyword evidence="8 19" id="KW-1133">Transmembrane helix</keyword>
<evidence type="ECO:0000256" key="12">
    <source>
        <dbReference type="ARBA" id="ARBA00052960"/>
    </source>
</evidence>